<proteinExistence type="predicted"/>
<protein>
    <submittedName>
        <fullName evidence="2">Polysaccharide pyruvyl transferase WcaK-like protein</fullName>
    </submittedName>
</protein>
<sequence>MKALYIGWLGHKNVGDDFLVDIFRQQLSLNNINWDIDKTLANSSIGDLREYDLIILGGGSLLTVPYYIELCLKASKLGIPYVIWGTGVDNRDKGISTKIYEDLVVNKVKKGSKVIRLDEVVEKANLIGVRGNITKAILNNDKAKVIGDPGISFSKFISELPTVKEIEEFCSDQKDIVVVNWGTSYNNIFGKSEAEVEKELERAVREILNQGYKVIVYPIWSEDIKVIKSFVDKFENSNIMAINQVYDADEIAAMIDKAKFTINLKLHANIISMTRMKPFISLAYGLKCYDFAQSIDSMELIIPTDEVTQDRILDKVVHIKQNYEQIQNKFQLMIDKYYKRQMEYVKSLSLLSNYK</sequence>
<name>A0A4R8H8W4_9FIRM</name>
<evidence type="ECO:0000259" key="1">
    <source>
        <dbReference type="Pfam" id="PF04230"/>
    </source>
</evidence>
<dbReference type="InterPro" id="IPR007345">
    <property type="entry name" value="Polysacch_pyruvyl_Trfase"/>
</dbReference>
<dbReference type="AlphaFoldDB" id="A0A4R8H8W4"/>
<evidence type="ECO:0000313" key="2">
    <source>
        <dbReference type="EMBL" id="TDX52356.1"/>
    </source>
</evidence>
<dbReference type="PANTHER" id="PTHR36836:SF1">
    <property type="entry name" value="COLANIC ACID BIOSYNTHESIS PROTEIN WCAK"/>
    <property type="match status" value="1"/>
</dbReference>
<gene>
    <name evidence="2" type="ORF">C7959_10764</name>
</gene>
<keyword evidence="2" id="KW-0808">Transferase</keyword>
<dbReference type="PANTHER" id="PTHR36836">
    <property type="entry name" value="COLANIC ACID BIOSYNTHESIS PROTEIN WCAK"/>
    <property type="match status" value="1"/>
</dbReference>
<evidence type="ECO:0000313" key="3">
    <source>
        <dbReference type="Proteomes" id="UP000295832"/>
    </source>
</evidence>
<dbReference type="Pfam" id="PF04230">
    <property type="entry name" value="PS_pyruv_trans"/>
    <property type="match status" value="1"/>
</dbReference>
<comment type="caution">
    <text evidence="2">The sequence shown here is derived from an EMBL/GenBank/DDBJ whole genome shotgun (WGS) entry which is preliminary data.</text>
</comment>
<feature type="domain" description="Polysaccharide pyruvyl transferase" evidence="1">
    <location>
        <begin position="32"/>
        <end position="284"/>
    </location>
</feature>
<dbReference type="Proteomes" id="UP000295832">
    <property type="component" value="Unassembled WGS sequence"/>
</dbReference>
<reference evidence="2 3" key="1">
    <citation type="submission" date="2019-03" db="EMBL/GenBank/DDBJ databases">
        <title>Subsurface microbial communities from deep shales in Ohio and West Virginia, USA.</title>
        <authorList>
            <person name="Wrighton K."/>
        </authorList>
    </citation>
    <scope>NUCLEOTIDE SEQUENCE [LARGE SCALE GENOMIC DNA]</scope>
    <source>
        <strain evidence="2 3">MSL 6dP</strain>
    </source>
</reference>
<dbReference type="EMBL" id="SOEG01000007">
    <property type="protein sequence ID" value="TDX52356.1"/>
    <property type="molecule type" value="Genomic_DNA"/>
</dbReference>
<dbReference type="GO" id="GO:0016740">
    <property type="term" value="F:transferase activity"/>
    <property type="evidence" value="ECO:0007669"/>
    <property type="project" value="UniProtKB-KW"/>
</dbReference>
<organism evidence="2 3">
    <name type="scientific">Orenia marismortui</name>
    <dbReference type="NCBI Taxonomy" id="46469"/>
    <lineage>
        <taxon>Bacteria</taxon>
        <taxon>Bacillati</taxon>
        <taxon>Bacillota</taxon>
        <taxon>Clostridia</taxon>
        <taxon>Halanaerobiales</taxon>
        <taxon>Halobacteroidaceae</taxon>
        <taxon>Orenia</taxon>
    </lineage>
</organism>
<keyword evidence="3" id="KW-1185">Reference proteome</keyword>
<dbReference type="RefSeq" id="WP_134115841.1">
    <property type="nucleotide sequence ID" value="NZ_SOEG01000007.1"/>
</dbReference>
<accession>A0A4R8H8W4</accession>